<dbReference type="CDD" id="cd06662">
    <property type="entry name" value="SURF1"/>
    <property type="match status" value="1"/>
</dbReference>
<organism evidence="8 9">
    <name type="scientific">Streptantibioticus silvisoli</name>
    <dbReference type="NCBI Taxonomy" id="2705255"/>
    <lineage>
        <taxon>Bacteria</taxon>
        <taxon>Bacillati</taxon>
        <taxon>Actinomycetota</taxon>
        <taxon>Actinomycetes</taxon>
        <taxon>Kitasatosporales</taxon>
        <taxon>Streptomycetaceae</taxon>
        <taxon>Streptantibioticus</taxon>
    </lineage>
</organism>
<evidence type="ECO:0000256" key="2">
    <source>
        <dbReference type="ARBA" id="ARBA00007165"/>
    </source>
</evidence>
<evidence type="ECO:0000256" key="1">
    <source>
        <dbReference type="ARBA" id="ARBA00004370"/>
    </source>
</evidence>
<comment type="subcellular location">
    <subcellularLocation>
        <location evidence="6">Cell membrane</location>
        <topology evidence="6">Multi-pass membrane protein</topology>
    </subcellularLocation>
    <subcellularLocation>
        <location evidence="1">Membrane</location>
    </subcellularLocation>
</comment>
<comment type="similarity">
    <text evidence="2 6">Belongs to the SURF1 family.</text>
</comment>
<dbReference type="PANTHER" id="PTHR23427">
    <property type="entry name" value="SURFEIT LOCUS PROTEIN"/>
    <property type="match status" value="1"/>
</dbReference>
<comment type="caution">
    <text evidence="8">The sequence shown here is derived from an EMBL/GenBank/DDBJ whole genome shotgun (WGS) entry which is preliminary data.</text>
</comment>
<feature type="transmembrane region" description="Helical" evidence="6">
    <location>
        <begin position="12"/>
        <end position="32"/>
    </location>
</feature>
<protein>
    <recommendedName>
        <fullName evidence="6">SURF1-like protein</fullName>
    </recommendedName>
</protein>
<evidence type="ECO:0000313" key="8">
    <source>
        <dbReference type="EMBL" id="MDI5963090.1"/>
    </source>
</evidence>
<keyword evidence="9" id="KW-1185">Reference proteome</keyword>
<keyword evidence="4 6" id="KW-1133">Transmembrane helix</keyword>
<dbReference type="EMBL" id="JAAGKO020000011">
    <property type="protein sequence ID" value="MDI5963090.1"/>
    <property type="molecule type" value="Genomic_DNA"/>
</dbReference>
<dbReference type="RefSeq" id="WP_271324024.1">
    <property type="nucleotide sequence ID" value="NZ_JAAGKO020000011.1"/>
</dbReference>
<feature type="region of interest" description="Disordered" evidence="7">
    <location>
        <begin position="255"/>
        <end position="343"/>
    </location>
</feature>
<keyword evidence="3 6" id="KW-0812">Transmembrane</keyword>
<keyword evidence="5 6" id="KW-0472">Membrane</keyword>
<evidence type="ECO:0000256" key="3">
    <source>
        <dbReference type="ARBA" id="ARBA00022692"/>
    </source>
</evidence>
<feature type="transmembrane region" description="Helical" evidence="6">
    <location>
        <begin position="230"/>
        <end position="248"/>
    </location>
</feature>
<gene>
    <name evidence="8" type="ORF">POF43_010290</name>
</gene>
<accession>A0ABT6VX71</accession>
<feature type="compositionally biased region" description="Low complexity" evidence="7">
    <location>
        <begin position="288"/>
        <end position="316"/>
    </location>
</feature>
<sequence>MYRFLLTRQWVILTIVGLLMMPVMVRLGIWQMHRHEAENASNARIYAALAAAPVPVERIDAPRHRIPAADDFRTVTVTGTYDQAHEVVVRHRTSADDSSIGYYVVTPLLLADGKAVLVNRGWVASQYDGITFPKVPAAPKGRVSLTGRLRLDETTAGTGIQDKHDMPPRQVMLINSEELAGTVSRPVLGGYLELTATSPKPAAGQPQLVPPPNPGQTNGGYTPPHLAYAWQWWLFVLMVPAGWIILVRREHRDQVAKRDKARDAAAGPGDTGAGETGAGVAGAGETGAAGSDGTADAGAESAAGAGADGAGVSAGVRGTREGDAEDAAAKVTVPAASGEGKAS</sequence>
<name>A0ABT6VX71_9ACTN</name>
<dbReference type="Pfam" id="PF02104">
    <property type="entry name" value="SURF1"/>
    <property type="match status" value="1"/>
</dbReference>
<dbReference type="Proteomes" id="UP001156398">
    <property type="component" value="Unassembled WGS sequence"/>
</dbReference>
<dbReference type="InterPro" id="IPR045214">
    <property type="entry name" value="Surf1/Surf4"/>
</dbReference>
<dbReference type="PANTHER" id="PTHR23427:SF2">
    <property type="entry name" value="SURFEIT LOCUS PROTEIN 1"/>
    <property type="match status" value="1"/>
</dbReference>
<proteinExistence type="inferred from homology"/>
<dbReference type="PROSITE" id="PS50895">
    <property type="entry name" value="SURF1"/>
    <property type="match status" value="1"/>
</dbReference>
<keyword evidence="6" id="KW-1003">Cell membrane</keyword>
<evidence type="ECO:0000256" key="7">
    <source>
        <dbReference type="SAM" id="MobiDB-lite"/>
    </source>
</evidence>
<evidence type="ECO:0000313" key="9">
    <source>
        <dbReference type="Proteomes" id="UP001156398"/>
    </source>
</evidence>
<evidence type="ECO:0000256" key="6">
    <source>
        <dbReference type="RuleBase" id="RU363076"/>
    </source>
</evidence>
<reference evidence="8 9" key="1">
    <citation type="submission" date="2023-05" db="EMBL/GenBank/DDBJ databases">
        <title>Streptantibioticus silvisoli sp. nov., acidotolerant actinomycetes 1 from pine litter.</title>
        <authorList>
            <person name="Swiecimska M."/>
            <person name="Golinska P."/>
            <person name="Sangal V."/>
            <person name="Wachnowicz B."/>
            <person name="Goodfellow M."/>
        </authorList>
    </citation>
    <scope>NUCLEOTIDE SEQUENCE [LARGE SCALE GENOMIC DNA]</scope>
    <source>
        <strain evidence="8 9">SL54</strain>
    </source>
</reference>
<evidence type="ECO:0000256" key="4">
    <source>
        <dbReference type="ARBA" id="ARBA00022989"/>
    </source>
</evidence>
<feature type="compositionally biased region" description="Gly residues" evidence="7">
    <location>
        <begin position="269"/>
        <end position="287"/>
    </location>
</feature>
<feature type="region of interest" description="Disordered" evidence="7">
    <location>
        <begin position="199"/>
        <end position="220"/>
    </location>
</feature>
<evidence type="ECO:0000256" key="5">
    <source>
        <dbReference type="ARBA" id="ARBA00023136"/>
    </source>
</evidence>
<dbReference type="InterPro" id="IPR002994">
    <property type="entry name" value="Surf1/Shy1"/>
</dbReference>